<keyword evidence="4 7" id="KW-0812">Transmembrane</keyword>
<dbReference type="InterPro" id="IPR000515">
    <property type="entry name" value="MetI-like"/>
</dbReference>
<evidence type="ECO:0000256" key="2">
    <source>
        <dbReference type="ARBA" id="ARBA00022448"/>
    </source>
</evidence>
<feature type="transmembrane region" description="Helical" evidence="7">
    <location>
        <begin position="104"/>
        <end position="125"/>
    </location>
</feature>
<dbReference type="AlphaFoldDB" id="A0A229P3Z7"/>
<evidence type="ECO:0000256" key="3">
    <source>
        <dbReference type="ARBA" id="ARBA00022475"/>
    </source>
</evidence>
<dbReference type="PROSITE" id="PS50928">
    <property type="entry name" value="ABC_TM1"/>
    <property type="match status" value="1"/>
</dbReference>
<evidence type="ECO:0000313" key="10">
    <source>
        <dbReference type="Proteomes" id="UP000215145"/>
    </source>
</evidence>
<reference evidence="9 10" key="1">
    <citation type="submission" date="2017-07" db="EMBL/GenBank/DDBJ databases">
        <title>Paenibacillus herberti R33 genome sequencing and assembly.</title>
        <authorList>
            <person name="Su W."/>
        </authorList>
    </citation>
    <scope>NUCLEOTIDE SEQUENCE [LARGE SCALE GENOMIC DNA]</scope>
    <source>
        <strain evidence="9 10">R33</strain>
    </source>
</reference>
<feature type="domain" description="ABC transmembrane type-1" evidence="8">
    <location>
        <begin position="69"/>
        <end position="260"/>
    </location>
</feature>
<proteinExistence type="inferred from homology"/>
<evidence type="ECO:0000256" key="7">
    <source>
        <dbReference type="RuleBase" id="RU363032"/>
    </source>
</evidence>
<dbReference type="RefSeq" id="WP_089524053.1">
    <property type="nucleotide sequence ID" value="NZ_NMUQ01000001.1"/>
</dbReference>
<keyword evidence="6 7" id="KW-0472">Membrane</keyword>
<keyword evidence="10" id="KW-1185">Reference proteome</keyword>
<dbReference type="EMBL" id="NMUQ01000001">
    <property type="protein sequence ID" value="OXM16972.1"/>
    <property type="molecule type" value="Genomic_DNA"/>
</dbReference>
<dbReference type="PANTHER" id="PTHR43744">
    <property type="entry name" value="ABC TRANSPORTER PERMEASE PROTEIN MG189-RELATED-RELATED"/>
    <property type="match status" value="1"/>
</dbReference>
<comment type="caution">
    <text evidence="9">The sequence shown here is derived from an EMBL/GenBank/DDBJ whole genome shotgun (WGS) entry which is preliminary data.</text>
</comment>
<dbReference type="CDD" id="cd06261">
    <property type="entry name" value="TM_PBP2"/>
    <property type="match status" value="1"/>
</dbReference>
<comment type="similarity">
    <text evidence="7">Belongs to the binding-protein-dependent transport system permease family.</text>
</comment>
<evidence type="ECO:0000313" key="9">
    <source>
        <dbReference type="EMBL" id="OXM16972.1"/>
    </source>
</evidence>
<evidence type="ECO:0000256" key="5">
    <source>
        <dbReference type="ARBA" id="ARBA00022989"/>
    </source>
</evidence>
<keyword evidence="3" id="KW-1003">Cell membrane</keyword>
<dbReference type="Gene3D" id="1.10.3720.10">
    <property type="entry name" value="MetI-like"/>
    <property type="match status" value="1"/>
</dbReference>
<feature type="transmembrane region" description="Helical" evidence="7">
    <location>
        <begin position="68"/>
        <end position="92"/>
    </location>
</feature>
<feature type="transmembrane region" description="Helical" evidence="7">
    <location>
        <begin position="137"/>
        <end position="160"/>
    </location>
</feature>
<keyword evidence="2 7" id="KW-0813">Transport</keyword>
<gene>
    <name evidence="9" type="ORF">CGZ75_10165</name>
</gene>
<dbReference type="InterPro" id="IPR035906">
    <property type="entry name" value="MetI-like_sf"/>
</dbReference>
<dbReference type="Proteomes" id="UP000215145">
    <property type="component" value="Unassembled WGS sequence"/>
</dbReference>
<dbReference type="SUPFAM" id="SSF161098">
    <property type="entry name" value="MetI-like"/>
    <property type="match status" value="1"/>
</dbReference>
<dbReference type="GO" id="GO:0055085">
    <property type="term" value="P:transmembrane transport"/>
    <property type="evidence" value="ECO:0007669"/>
    <property type="project" value="InterPro"/>
</dbReference>
<feature type="transmembrane region" description="Helical" evidence="7">
    <location>
        <begin position="241"/>
        <end position="260"/>
    </location>
</feature>
<dbReference type="Pfam" id="PF00528">
    <property type="entry name" value="BPD_transp_1"/>
    <property type="match status" value="1"/>
</dbReference>
<feature type="transmembrane region" description="Helical" evidence="7">
    <location>
        <begin position="181"/>
        <end position="206"/>
    </location>
</feature>
<sequence>MRERTGRQVLLEIVMIALAVLFIIPLYFVVSMTFKTPEEMAGFPLSLPGSLNFQNYADTWKMMRFPFVLANTLFITVSSVFVLIILGSLAAYPLARKTGKTYNFLYIYFTAGIMVPFQLAMIPLYRFVNTLHLVNTYHGAVLIYTAINLPLTVFLFTGFLKTTSKELEEAAWIDGCSKFRAYWVAVFPIIKPATATVAVLCSLSTWNEFLIPLLFLSDKSMRTITIELYTFVGEHVTNWSLLFPGMVLSVIPLLLVYLFLQKYIIKGIAAGSVKG</sequence>
<dbReference type="OrthoDB" id="9772609at2"/>
<dbReference type="GO" id="GO:0005886">
    <property type="term" value="C:plasma membrane"/>
    <property type="evidence" value="ECO:0007669"/>
    <property type="project" value="UniProtKB-SubCell"/>
</dbReference>
<feature type="transmembrane region" description="Helical" evidence="7">
    <location>
        <begin position="9"/>
        <end position="30"/>
    </location>
</feature>
<protein>
    <submittedName>
        <fullName evidence="9">Sugar ABC transporter permease</fullName>
    </submittedName>
</protein>
<evidence type="ECO:0000256" key="6">
    <source>
        <dbReference type="ARBA" id="ARBA00023136"/>
    </source>
</evidence>
<organism evidence="9 10">
    <name type="scientific">Paenibacillus herberti</name>
    <dbReference type="NCBI Taxonomy" id="1619309"/>
    <lineage>
        <taxon>Bacteria</taxon>
        <taxon>Bacillati</taxon>
        <taxon>Bacillota</taxon>
        <taxon>Bacilli</taxon>
        <taxon>Bacillales</taxon>
        <taxon>Paenibacillaceae</taxon>
        <taxon>Paenibacillus</taxon>
    </lineage>
</organism>
<dbReference type="PANTHER" id="PTHR43744:SF8">
    <property type="entry name" value="SN-GLYCEROL-3-PHOSPHATE TRANSPORT SYSTEM PERMEASE PROTEIN UGPE"/>
    <property type="match status" value="1"/>
</dbReference>
<comment type="subcellular location">
    <subcellularLocation>
        <location evidence="1 7">Cell membrane</location>
        <topology evidence="1 7">Multi-pass membrane protein</topology>
    </subcellularLocation>
</comment>
<name>A0A229P3Z7_9BACL</name>
<evidence type="ECO:0000256" key="4">
    <source>
        <dbReference type="ARBA" id="ARBA00022692"/>
    </source>
</evidence>
<keyword evidence="5 7" id="KW-1133">Transmembrane helix</keyword>
<accession>A0A229P3Z7</accession>
<evidence type="ECO:0000256" key="1">
    <source>
        <dbReference type="ARBA" id="ARBA00004651"/>
    </source>
</evidence>
<evidence type="ECO:0000259" key="8">
    <source>
        <dbReference type="PROSITE" id="PS50928"/>
    </source>
</evidence>